<dbReference type="GO" id="GO:0047750">
    <property type="term" value="F:cholestenol delta-isomerase activity"/>
    <property type="evidence" value="ECO:0007669"/>
    <property type="project" value="InterPro"/>
</dbReference>
<dbReference type="GO" id="GO:0016126">
    <property type="term" value="P:sterol biosynthetic process"/>
    <property type="evidence" value="ECO:0007669"/>
    <property type="project" value="UniProtKB-KW"/>
</dbReference>
<evidence type="ECO:0000259" key="15">
    <source>
        <dbReference type="PROSITE" id="PS51751"/>
    </source>
</evidence>
<keyword evidence="4 13" id="KW-0812">Transmembrane</keyword>
<keyword evidence="3" id="KW-0444">Lipid biosynthesis</keyword>
<dbReference type="PROSITE" id="PS51751">
    <property type="entry name" value="EXPERA"/>
    <property type="match status" value="1"/>
</dbReference>
<comment type="similarity">
    <text evidence="2">Belongs to the EBP family.</text>
</comment>
<keyword evidence="9 13" id="KW-0472">Membrane</keyword>
<dbReference type="GO" id="GO:0000247">
    <property type="term" value="F:C-8 sterol isomerase activity"/>
    <property type="evidence" value="ECO:0007669"/>
    <property type="project" value="TreeGrafter"/>
</dbReference>
<evidence type="ECO:0000256" key="14">
    <source>
        <dbReference type="SAM" id="Phobius"/>
    </source>
</evidence>
<evidence type="ECO:0000256" key="4">
    <source>
        <dbReference type="ARBA" id="ARBA00022692"/>
    </source>
</evidence>
<reference evidence="16 17" key="1">
    <citation type="journal article" date="2021" name="Commun. Biol.">
        <title>The genome of Shorea leprosula (Dipterocarpaceae) highlights the ecological relevance of drought in aseasonal tropical rainforests.</title>
        <authorList>
            <person name="Ng K.K.S."/>
            <person name="Kobayashi M.J."/>
            <person name="Fawcett J.A."/>
            <person name="Hatakeyama M."/>
            <person name="Paape T."/>
            <person name="Ng C.H."/>
            <person name="Ang C.C."/>
            <person name="Tnah L.H."/>
            <person name="Lee C.T."/>
            <person name="Nishiyama T."/>
            <person name="Sese J."/>
            <person name="O'Brien M.J."/>
            <person name="Copetti D."/>
            <person name="Mohd Noor M.I."/>
            <person name="Ong R.C."/>
            <person name="Putra M."/>
            <person name="Sireger I.Z."/>
            <person name="Indrioko S."/>
            <person name="Kosugi Y."/>
            <person name="Izuno A."/>
            <person name="Isagi Y."/>
            <person name="Lee S.L."/>
            <person name="Shimizu K.K."/>
        </authorList>
    </citation>
    <scope>NUCLEOTIDE SEQUENCE [LARGE SCALE GENOMIC DNA]</scope>
    <source>
        <strain evidence="16">214</strain>
    </source>
</reference>
<keyword evidence="6 13" id="KW-1133">Transmembrane helix</keyword>
<feature type="domain" description="EXPERA" evidence="15">
    <location>
        <begin position="53"/>
        <end position="195"/>
    </location>
</feature>
<dbReference type="Pfam" id="PF05241">
    <property type="entry name" value="EBP"/>
    <property type="match status" value="1"/>
</dbReference>
<evidence type="ECO:0000256" key="11">
    <source>
        <dbReference type="ARBA" id="ARBA00023221"/>
    </source>
</evidence>
<dbReference type="GO" id="GO:0004769">
    <property type="term" value="F:steroid Delta-isomerase activity"/>
    <property type="evidence" value="ECO:0007669"/>
    <property type="project" value="TreeGrafter"/>
</dbReference>
<dbReference type="Proteomes" id="UP001054252">
    <property type="component" value="Unassembled WGS sequence"/>
</dbReference>
<evidence type="ECO:0000256" key="3">
    <source>
        <dbReference type="ARBA" id="ARBA00022516"/>
    </source>
</evidence>
<dbReference type="PANTHER" id="PTHR14207">
    <property type="entry name" value="STEROL ISOMERASE"/>
    <property type="match status" value="1"/>
</dbReference>
<evidence type="ECO:0000256" key="8">
    <source>
        <dbReference type="ARBA" id="ARBA00023098"/>
    </source>
</evidence>
<organism evidence="16 17">
    <name type="scientific">Rubroshorea leprosula</name>
    <dbReference type="NCBI Taxonomy" id="152421"/>
    <lineage>
        <taxon>Eukaryota</taxon>
        <taxon>Viridiplantae</taxon>
        <taxon>Streptophyta</taxon>
        <taxon>Embryophyta</taxon>
        <taxon>Tracheophyta</taxon>
        <taxon>Spermatophyta</taxon>
        <taxon>Magnoliopsida</taxon>
        <taxon>eudicotyledons</taxon>
        <taxon>Gunneridae</taxon>
        <taxon>Pentapetalae</taxon>
        <taxon>rosids</taxon>
        <taxon>malvids</taxon>
        <taxon>Malvales</taxon>
        <taxon>Dipterocarpaceae</taxon>
        <taxon>Rubroshorea</taxon>
    </lineage>
</organism>
<comment type="subcellular location">
    <subcellularLocation>
        <location evidence="1">Membrane</location>
        <topology evidence="1">Multi-pass membrane protein</topology>
    </subcellularLocation>
</comment>
<evidence type="ECO:0000256" key="12">
    <source>
        <dbReference type="ARBA" id="ARBA00023235"/>
    </source>
</evidence>
<evidence type="ECO:0000256" key="2">
    <source>
        <dbReference type="ARBA" id="ARBA00008337"/>
    </source>
</evidence>
<sequence length="217" mass="24520">MEHPYVPRDLQLLGFVPGSLPHTTIIGVYGVSSLLVVSLIWILSGRSSRLLKIDRWLMCWWAFTGLTHMILEGYFVFSPEFYKDQTGFYLAEVWKEYSKGDSRYAGRDSAVIAVEGITAVLEGPACLLAVYAIAKGKPYSHILQFAISLGQLYGTVVYFITSILDGDNFAASSYYYYAYYVVANSFWVLIPSLIALRSWKRICVASQGQDQKKTKFR</sequence>
<feature type="transmembrane region" description="Helical" evidence="14">
    <location>
        <begin position="20"/>
        <end position="44"/>
    </location>
</feature>
<keyword evidence="11" id="KW-0753">Steroid metabolism</keyword>
<protein>
    <recommendedName>
        <fullName evidence="15">EXPERA domain-containing protein</fullName>
    </recommendedName>
</protein>
<name>A0AAV5MBK9_9ROSI</name>
<feature type="transmembrane region" description="Helical" evidence="14">
    <location>
        <begin position="145"/>
        <end position="164"/>
    </location>
</feature>
<evidence type="ECO:0000256" key="1">
    <source>
        <dbReference type="ARBA" id="ARBA00004141"/>
    </source>
</evidence>
<evidence type="ECO:0000256" key="6">
    <source>
        <dbReference type="ARBA" id="ARBA00022989"/>
    </source>
</evidence>
<dbReference type="InterPro" id="IPR033118">
    <property type="entry name" value="EXPERA"/>
</dbReference>
<feature type="transmembrane region" description="Helical" evidence="14">
    <location>
        <begin position="56"/>
        <end position="77"/>
    </location>
</feature>
<proteinExistence type="inferred from homology"/>
<dbReference type="GO" id="GO:0016020">
    <property type="term" value="C:membrane"/>
    <property type="evidence" value="ECO:0007669"/>
    <property type="project" value="UniProtKB-SubCell"/>
</dbReference>
<evidence type="ECO:0000256" key="7">
    <source>
        <dbReference type="ARBA" id="ARBA00023011"/>
    </source>
</evidence>
<comment type="caution">
    <text evidence="16">The sequence shown here is derived from an EMBL/GenBank/DDBJ whole genome shotgun (WGS) entry which is preliminary data.</text>
</comment>
<keyword evidence="7" id="KW-0756">Sterol biosynthesis</keyword>
<evidence type="ECO:0000256" key="13">
    <source>
        <dbReference type="PROSITE-ProRule" id="PRU01087"/>
    </source>
</evidence>
<gene>
    <name evidence="16" type="ORF">SLEP1_g54084</name>
</gene>
<keyword evidence="17" id="KW-1185">Reference proteome</keyword>
<accession>A0AAV5MBK9</accession>
<dbReference type="PANTHER" id="PTHR14207:SF0">
    <property type="entry name" value="3-BETA-HYDROXYSTEROID-DELTA(8),DELTA(7)-ISOMERASE"/>
    <property type="match status" value="1"/>
</dbReference>
<keyword evidence="12" id="KW-0413">Isomerase</keyword>
<evidence type="ECO:0000313" key="16">
    <source>
        <dbReference type="EMBL" id="GKV47165.1"/>
    </source>
</evidence>
<feature type="transmembrane region" description="Helical" evidence="14">
    <location>
        <begin position="176"/>
        <end position="196"/>
    </location>
</feature>
<dbReference type="InterPro" id="IPR007905">
    <property type="entry name" value="EBP"/>
</dbReference>
<keyword evidence="5" id="KW-0752">Steroid biosynthesis</keyword>
<evidence type="ECO:0000256" key="5">
    <source>
        <dbReference type="ARBA" id="ARBA00022955"/>
    </source>
</evidence>
<dbReference type="EMBL" id="BPVZ01000222">
    <property type="protein sequence ID" value="GKV47165.1"/>
    <property type="molecule type" value="Genomic_DNA"/>
</dbReference>
<evidence type="ECO:0000256" key="10">
    <source>
        <dbReference type="ARBA" id="ARBA00023166"/>
    </source>
</evidence>
<feature type="transmembrane region" description="Helical" evidence="14">
    <location>
        <begin position="110"/>
        <end position="133"/>
    </location>
</feature>
<keyword evidence="10" id="KW-1207">Sterol metabolism</keyword>
<evidence type="ECO:0000256" key="9">
    <source>
        <dbReference type="ARBA" id="ARBA00023136"/>
    </source>
</evidence>
<dbReference type="GO" id="GO:0005783">
    <property type="term" value="C:endoplasmic reticulum"/>
    <property type="evidence" value="ECO:0007669"/>
    <property type="project" value="TreeGrafter"/>
</dbReference>
<keyword evidence="8" id="KW-0443">Lipid metabolism</keyword>
<dbReference type="AlphaFoldDB" id="A0AAV5MBK9"/>
<evidence type="ECO:0000313" key="17">
    <source>
        <dbReference type="Proteomes" id="UP001054252"/>
    </source>
</evidence>